<sequence length="140" mass="15008">MRVVVDRDSVSMGDDVEPHARVWEPPDDTRVGEVVARMAGEYLPRSGGCAWTVEALHGAEAVREDGAVVLLRRGGRATPCAFVAYPEVGALDAVVAPAAEVRAVVVPTPTGEYAFHARHHPHGRPVPLTTYLSRAHGRTP</sequence>
<name>A0ABX8BQM0_9ACTN</name>
<evidence type="ECO:0000313" key="1">
    <source>
        <dbReference type="EMBL" id="QUX23136.1"/>
    </source>
</evidence>
<reference evidence="1 2" key="1">
    <citation type="submission" date="2021-05" db="EMBL/GenBank/DDBJ databases">
        <title>Direct Submission.</title>
        <authorList>
            <person name="Li K."/>
            <person name="Gao J."/>
        </authorList>
    </citation>
    <scope>NUCLEOTIDE SEQUENCE [LARGE SCALE GENOMIC DNA]</scope>
    <source>
        <strain evidence="1 2">Mg02</strain>
    </source>
</reference>
<gene>
    <name evidence="1" type="ORF">KGD84_01655</name>
</gene>
<dbReference type="EMBL" id="CP074133">
    <property type="protein sequence ID" value="QUX23136.1"/>
    <property type="molecule type" value="Genomic_DNA"/>
</dbReference>
<proteinExistence type="predicted"/>
<accession>A0ABX8BQM0</accession>
<dbReference type="RefSeq" id="WP_220564362.1">
    <property type="nucleotide sequence ID" value="NZ_CP074133.1"/>
</dbReference>
<evidence type="ECO:0000313" key="2">
    <source>
        <dbReference type="Proteomes" id="UP000676079"/>
    </source>
</evidence>
<dbReference type="Proteomes" id="UP000676079">
    <property type="component" value="Chromosome"/>
</dbReference>
<keyword evidence="2" id="KW-1185">Reference proteome</keyword>
<protein>
    <submittedName>
        <fullName evidence="1">Uncharacterized protein</fullName>
    </submittedName>
</protein>
<organism evidence="1 2">
    <name type="scientific">Nocardiopsis changdeensis</name>
    <dbReference type="NCBI Taxonomy" id="2831969"/>
    <lineage>
        <taxon>Bacteria</taxon>
        <taxon>Bacillati</taxon>
        <taxon>Actinomycetota</taxon>
        <taxon>Actinomycetes</taxon>
        <taxon>Streptosporangiales</taxon>
        <taxon>Nocardiopsidaceae</taxon>
        <taxon>Nocardiopsis</taxon>
    </lineage>
</organism>